<feature type="domain" description="RING-type" evidence="17">
    <location>
        <begin position="1887"/>
        <end position="1934"/>
    </location>
</feature>
<comment type="similarity">
    <text evidence="4 15">Belongs to the LTN1 family.</text>
</comment>
<reference evidence="18" key="2">
    <citation type="submission" date="2023-04" db="EMBL/GenBank/DDBJ databases">
        <authorList>
            <person name="Bruccoleri R.E."/>
            <person name="Oakeley E.J."/>
            <person name="Faust A.-M."/>
            <person name="Dessus-Babus S."/>
            <person name="Altorfer M."/>
            <person name="Burckhardt D."/>
            <person name="Oertli M."/>
            <person name="Naumann U."/>
            <person name="Petersen F."/>
            <person name="Wong J."/>
        </authorList>
    </citation>
    <scope>NUCLEOTIDE SEQUENCE</scope>
    <source>
        <strain evidence="18">GSM-AAB239-AS_SAM_17_03QT</strain>
        <tissue evidence="18">Leaf</tissue>
    </source>
</reference>
<dbReference type="InterPro" id="IPR039804">
    <property type="entry name" value="RING-CH-C4HC3_LTN1"/>
</dbReference>
<dbReference type="InterPro" id="IPR054476">
    <property type="entry name" value="Ltn1_N"/>
</dbReference>
<dbReference type="FunFam" id="3.30.40.10:FF:000038">
    <property type="entry name" value="E3 ubiquitin-protein ligase listerin"/>
    <property type="match status" value="1"/>
</dbReference>
<evidence type="ECO:0000256" key="13">
    <source>
        <dbReference type="ARBA" id="ARBA00022833"/>
    </source>
</evidence>
<evidence type="ECO:0000256" key="3">
    <source>
        <dbReference type="ARBA" id="ARBA00004906"/>
    </source>
</evidence>
<evidence type="ECO:0000313" key="18">
    <source>
        <dbReference type="EMBL" id="KAJ6811999.1"/>
    </source>
</evidence>
<gene>
    <name evidence="18" type="ORF">M6B38_152150</name>
</gene>
<dbReference type="PANTHER" id="PTHR12389">
    <property type="entry name" value="ZINC FINGER PROTEIN 294"/>
    <property type="match status" value="1"/>
</dbReference>
<dbReference type="InterPro" id="IPR039795">
    <property type="entry name" value="LTN1/Rkr1"/>
</dbReference>
<evidence type="ECO:0000313" key="19">
    <source>
        <dbReference type="Proteomes" id="UP001140949"/>
    </source>
</evidence>
<dbReference type="GO" id="GO:1990112">
    <property type="term" value="C:RQC complex"/>
    <property type="evidence" value="ECO:0007669"/>
    <property type="project" value="UniProtKB-UniRule"/>
</dbReference>
<keyword evidence="9 15" id="KW-0479">Metal-binding</keyword>
<dbReference type="GO" id="GO:0061630">
    <property type="term" value="F:ubiquitin protein ligase activity"/>
    <property type="evidence" value="ECO:0007669"/>
    <property type="project" value="UniProtKB-UniRule"/>
</dbReference>
<evidence type="ECO:0000256" key="8">
    <source>
        <dbReference type="ARBA" id="ARBA00022679"/>
    </source>
</evidence>
<dbReference type="Pfam" id="PF23009">
    <property type="entry name" value="UBC_like"/>
    <property type="match status" value="1"/>
</dbReference>
<dbReference type="SUPFAM" id="SSF57850">
    <property type="entry name" value="RING/U-box"/>
    <property type="match status" value="1"/>
</dbReference>
<dbReference type="InterPro" id="IPR054477">
    <property type="entry name" value="LTN1_E3_ligase_6th"/>
</dbReference>
<feature type="region of interest" description="Disordered" evidence="16">
    <location>
        <begin position="1"/>
        <end position="22"/>
    </location>
</feature>
<name>A0AAX6F744_IRIPA</name>
<feature type="compositionally biased region" description="Basic and acidic residues" evidence="16">
    <location>
        <begin position="1"/>
        <end position="10"/>
    </location>
</feature>
<dbReference type="InterPro" id="IPR001841">
    <property type="entry name" value="Znf_RING"/>
</dbReference>
<comment type="catalytic activity">
    <reaction evidence="1 15">
        <text>S-ubiquitinyl-[E2 ubiquitin-conjugating enzyme]-L-cysteine + [acceptor protein]-L-lysine = [E2 ubiquitin-conjugating enzyme]-L-cysteine + N(6)-ubiquitinyl-[acceptor protein]-L-lysine.</text>
        <dbReference type="EC" id="2.3.2.27"/>
    </reaction>
</comment>
<organism evidence="18 19">
    <name type="scientific">Iris pallida</name>
    <name type="common">Sweet iris</name>
    <dbReference type="NCBI Taxonomy" id="29817"/>
    <lineage>
        <taxon>Eukaryota</taxon>
        <taxon>Viridiplantae</taxon>
        <taxon>Streptophyta</taxon>
        <taxon>Embryophyta</taxon>
        <taxon>Tracheophyta</taxon>
        <taxon>Spermatophyta</taxon>
        <taxon>Magnoliopsida</taxon>
        <taxon>Liliopsida</taxon>
        <taxon>Asparagales</taxon>
        <taxon>Iridaceae</taxon>
        <taxon>Iridoideae</taxon>
        <taxon>Irideae</taxon>
        <taxon>Iris</taxon>
    </lineage>
</organism>
<dbReference type="GO" id="GO:0008270">
    <property type="term" value="F:zinc ion binding"/>
    <property type="evidence" value="ECO:0007669"/>
    <property type="project" value="UniProtKB-KW"/>
</dbReference>
<evidence type="ECO:0000259" key="17">
    <source>
        <dbReference type="PROSITE" id="PS50089"/>
    </source>
</evidence>
<sequence>MGKQKGDGGRSKNRPSSSSLAASLLPSGATSIGFGGYLGSARIDSPSSSSAAAEESTSSFLDVDSELAQHLKKLGRKDPTTKLKALSSLCLLLKEKSGEDVMLIVPQWAFEYKRLLLDYNREVRRATHDTMTSLVMAVRKGLAPHLKSLMGPWWFSQFDPIPEVSQAAKKSFEAAFPSPERRKDSLMLCANEIFLYLDENLKLTPQSMSDKATPMDELEDMHQRVISSSLLAVATLLDILLAIRLRSNDDSENVTSEQKLASKARIATICSAEKMFSMHKFFLEFVKSKSSVVRSATYSVLVSFIKHIPNALEGNMKTVSAVILGVFQEKDASCHSSMWDLVLLFSRQFPEAWSYKSIQQVALSRFWNFLKHGCYGSKQISYPALVVFLESIPPNAVEGEEFIFKFFQNLWAGRSPFHSSAEDNLVFFKAFKECLLWALYKASRCSTGEDSFNSLSVRLINDILVSLLWQDYLSLHNSKNRIENIIERSDGSAEEARQLLNERSKEKLSASYPLCYVQELGRCIVELLSDISNKQFSLLSAFFTSFKEDRLEMFQKGDHLSKFHEHVERIASFFRLLDQHAVQKGQAWPLHSLAGPMLADSFAVIKSIDSPDAVRIVSILVEIFRPVTLFSYLHGCKKDQFTAGCVGDYINEAKTNHFLQMFTDEFVPWCLCGDSRSISAKLDLLIALVEDEYFSEQWSAIITHATNLLKCSETDLRAPDITDQVQVLAMLIEKVREEISSMKLEGMPNTRSSPDGWQHKLLDSAAVSVALHSSSVSHVRFLSAVLGGSFEDDNTCFLAKETVISIYDGILKNLVSFVMASPFEWARFSSSLVLSSGSKELMQIHESSFVDRLKMAQFSFDVLEGTIFCLTLLGDVCLLFPSILAIVFIIDWECSMASHLSENDSLESCKQEQFTAKMTFGRRIHAFLSKMSASFQRCLSPSNLSRLRTILVQAVRSSAFETNSLCADIISSLCCTWVLDMLEFICHDQTELQSMLDQLLSEDDSWPLWVAPKFQDGSRSAAIQAKKGHICINEMRHHQFVAFVDKLISNLGVSKVVAGFVPEMPAASASTKHIPTYPSLYSRAWLASELLCTWKWPGGCALDSLLPSLSKYARSEVSNPEVNVTHSIVNILFSGSISQEVCIQWVSIDAWILSDNEIENVQDAFLRALISLLLSLFVKDKIWRKQEALMIFEQILDRLSIPARTNRTCLRILPFVLSVIIKPLLAQSTEFDGAGKDILLAPWKDDLVLKNITSWLEKALSFPPLCNGWTEEQDPEEWLQVVISCYPLCAMVEQGTCKVEVLRDIGHLEKSLLLSLFRKQRCVDSSPDPHGMMFASSSNGVLVTSARAHMILAKLIAVSIGYCWQEFSIDDWNFVFDNLNKWVESSVLSMEEMVENIDDVVKNYTGNVELVEEKLELAVQALDPTHISTSNGGLFILRLCSQLLELHEAGDFEVLRFIKLERWDEIYGRAMENILRLFFASGVAEAIASSCSEEASSLIASSRVQYSQFWERIASFVISSPLHVRNTALKSMELWGLSKGPISSLYAILFCSKPISSVQYAAYRLLSTEPICHMSLLKENYLEGDTITSQESELLDKFGSSSEGSFCLLDEISCLIVKPSSKLLEMDAVSQYRVNVYVAWAIFLAHLDLLPPSSSKRERLIRYVQESDSSTILDCIFQNIPLKTGTSNPKKKDVELVAEASKAAKAAKHIIVTRSVLLSIEALCPVGTDQMAILAGSVYGMMVRLLPSYVGNWFTSLRDRSLSAAIESFTKVWCSPFLLSDELSQVKEIVICDENFSLIVNKSAYEIVATYKKEETGMDLVIRLPSCYPLRSVDVDCLRSLGISEVKKRKWLLSMTAFVRNRNGAVGEAIRIWKSNIDKEFLGVEECPICYSIIHTSYQSLPRLACKTCKHKFHKTCLYKWFSTSHKSTCPLCQTPF</sequence>
<keyword evidence="12 15" id="KW-0833">Ubl conjugation pathway</keyword>
<dbReference type="Gene3D" id="3.30.40.10">
    <property type="entry name" value="Zinc/RING finger domain, C3HC4 (zinc finger)"/>
    <property type="match status" value="1"/>
</dbReference>
<evidence type="ECO:0000256" key="10">
    <source>
        <dbReference type="ARBA" id="ARBA00022737"/>
    </source>
</evidence>
<dbReference type="Gene3D" id="1.25.10.10">
    <property type="entry name" value="Leucine-rich Repeat Variant"/>
    <property type="match status" value="1"/>
</dbReference>
<comment type="caution">
    <text evidence="18">The sequence shown here is derived from an EMBL/GenBank/DDBJ whole genome shotgun (WGS) entry which is preliminary data.</text>
</comment>
<dbReference type="CDD" id="cd16491">
    <property type="entry name" value="RING-CH-C4HC3_LTN1"/>
    <property type="match status" value="1"/>
</dbReference>
<evidence type="ECO:0000256" key="15">
    <source>
        <dbReference type="RuleBase" id="RU367090"/>
    </source>
</evidence>
<comment type="function">
    <text evidence="15">E3 ubiquitin-protein ligase. Component of the ribosome quality control complex (RQC), a ribosome-associated complex that mediates ubiquitination and extraction of incompletely synthesized nascent chains for proteasomal degradation.</text>
</comment>
<dbReference type="EMBL" id="JANAVB010031416">
    <property type="protein sequence ID" value="KAJ6811999.1"/>
    <property type="molecule type" value="Genomic_DNA"/>
</dbReference>
<dbReference type="GO" id="GO:1990116">
    <property type="term" value="P:ribosome-associated ubiquitin-dependent protein catabolic process"/>
    <property type="evidence" value="ECO:0007669"/>
    <property type="project" value="UniProtKB-UniRule"/>
</dbReference>
<proteinExistence type="inferred from homology"/>
<keyword evidence="10" id="KW-0677">Repeat</keyword>
<dbReference type="PANTHER" id="PTHR12389:SF0">
    <property type="entry name" value="E3 UBIQUITIN-PROTEIN LIGASE LISTERIN"/>
    <property type="match status" value="1"/>
</dbReference>
<comment type="subcellular location">
    <subcellularLocation>
        <location evidence="2">Cytoplasm</location>
        <location evidence="2">Cytosol</location>
    </subcellularLocation>
</comment>
<evidence type="ECO:0000256" key="1">
    <source>
        <dbReference type="ARBA" id="ARBA00000900"/>
    </source>
</evidence>
<comment type="pathway">
    <text evidence="3 15">Protein modification; protein ubiquitination.</text>
</comment>
<evidence type="ECO:0000256" key="2">
    <source>
        <dbReference type="ARBA" id="ARBA00004514"/>
    </source>
</evidence>
<keyword evidence="7" id="KW-0963">Cytoplasm</keyword>
<dbReference type="PROSITE" id="PS50089">
    <property type="entry name" value="ZF_RING_2"/>
    <property type="match status" value="1"/>
</dbReference>
<dbReference type="SMART" id="SM00184">
    <property type="entry name" value="RING"/>
    <property type="match status" value="1"/>
</dbReference>
<dbReference type="GO" id="GO:0043023">
    <property type="term" value="F:ribosomal large subunit binding"/>
    <property type="evidence" value="ECO:0007669"/>
    <property type="project" value="TreeGrafter"/>
</dbReference>
<comment type="subunit">
    <text evidence="15">Component of the ribosome quality control complex (RQC).</text>
</comment>
<keyword evidence="19" id="KW-1185">Reference proteome</keyword>
<dbReference type="InterPro" id="IPR013083">
    <property type="entry name" value="Znf_RING/FYVE/PHD"/>
</dbReference>
<dbReference type="Pfam" id="PF22999">
    <property type="entry name" value="LTN1_E3_ligase_6th"/>
    <property type="match status" value="1"/>
</dbReference>
<keyword evidence="13 15" id="KW-0862">Zinc</keyword>
<dbReference type="Proteomes" id="UP001140949">
    <property type="component" value="Unassembled WGS sequence"/>
</dbReference>
<evidence type="ECO:0000256" key="16">
    <source>
        <dbReference type="SAM" id="MobiDB-lite"/>
    </source>
</evidence>
<keyword evidence="8 15" id="KW-0808">Transferase</keyword>
<evidence type="ECO:0000256" key="6">
    <source>
        <dbReference type="ARBA" id="ARBA00017157"/>
    </source>
</evidence>
<accession>A0AAX6F744</accession>
<protein>
    <recommendedName>
        <fullName evidence="6 15">E3 ubiquitin-protein ligase listerin</fullName>
        <ecNumber evidence="5 15">2.3.2.27</ecNumber>
    </recommendedName>
    <alternativeName>
        <fullName evidence="15">RING-type E3 ubiquitin transferase listerin</fullName>
    </alternativeName>
</protein>
<dbReference type="InterPro" id="IPR054478">
    <property type="entry name" value="LTN1_UBC"/>
</dbReference>
<evidence type="ECO:0000256" key="5">
    <source>
        <dbReference type="ARBA" id="ARBA00012483"/>
    </source>
</evidence>
<evidence type="ECO:0000256" key="14">
    <source>
        <dbReference type="PROSITE-ProRule" id="PRU00175"/>
    </source>
</evidence>
<dbReference type="InterPro" id="IPR011989">
    <property type="entry name" value="ARM-like"/>
</dbReference>
<reference evidence="18" key="1">
    <citation type="journal article" date="2023" name="GigaByte">
        <title>Genome assembly of the bearded iris, Iris pallida Lam.</title>
        <authorList>
            <person name="Bruccoleri R.E."/>
            <person name="Oakeley E.J."/>
            <person name="Faust A.M.E."/>
            <person name="Altorfer M."/>
            <person name="Dessus-Babus S."/>
            <person name="Burckhardt D."/>
            <person name="Oertli M."/>
            <person name="Naumann U."/>
            <person name="Petersen F."/>
            <person name="Wong J."/>
        </authorList>
    </citation>
    <scope>NUCLEOTIDE SEQUENCE</scope>
    <source>
        <strain evidence="18">GSM-AAB239-AS_SAM_17_03QT</strain>
    </source>
</reference>
<evidence type="ECO:0000256" key="9">
    <source>
        <dbReference type="ARBA" id="ARBA00022723"/>
    </source>
</evidence>
<dbReference type="EC" id="2.3.2.27" evidence="5 15"/>
<dbReference type="InterPro" id="IPR016024">
    <property type="entry name" value="ARM-type_fold"/>
</dbReference>
<dbReference type="SUPFAM" id="SSF48371">
    <property type="entry name" value="ARM repeat"/>
    <property type="match status" value="1"/>
</dbReference>
<dbReference type="Pfam" id="PF22958">
    <property type="entry name" value="Ltn1_1st"/>
    <property type="match status" value="1"/>
</dbReference>
<evidence type="ECO:0000256" key="4">
    <source>
        <dbReference type="ARBA" id="ARBA00007997"/>
    </source>
</evidence>
<evidence type="ECO:0000256" key="7">
    <source>
        <dbReference type="ARBA" id="ARBA00022490"/>
    </source>
</evidence>
<evidence type="ECO:0000256" key="11">
    <source>
        <dbReference type="ARBA" id="ARBA00022771"/>
    </source>
</evidence>
<evidence type="ECO:0000256" key="12">
    <source>
        <dbReference type="ARBA" id="ARBA00022786"/>
    </source>
</evidence>
<keyword evidence="11 14" id="KW-0863">Zinc-finger</keyword>
<dbReference type="Pfam" id="PF13639">
    <property type="entry name" value="zf-RING_2"/>
    <property type="match status" value="1"/>
</dbReference>
<dbReference type="GO" id="GO:0005829">
    <property type="term" value="C:cytosol"/>
    <property type="evidence" value="ECO:0007669"/>
    <property type="project" value="UniProtKB-SubCell"/>
</dbReference>
<dbReference type="GO" id="GO:0072344">
    <property type="term" value="P:rescue of stalled ribosome"/>
    <property type="evidence" value="ECO:0007669"/>
    <property type="project" value="UniProtKB-UniRule"/>
</dbReference>